<comment type="caution">
    <text evidence="2">The sequence shown here is derived from an EMBL/GenBank/DDBJ whole genome shotgun (WGS) entry which is preliminary data.</text>
</comment>
<dbReference type="SUPFAM" id="SSF47413">
    <property type="entry name" value="lambda repressor-like DNA-binding domains"/>
    <property type="match status" value="1"/>
</dbReference>
<dbReference type="SMART" id="SM00530">
    <property type="entry name" value="HTH_XRE"/>
    <property type="match status" value="1"/>
</dbReference>
<protein>
    <submittedName>
        <fullName evidence="2">Helix-turn-helix domain-containing protein</fullName>
    </submittedName>
</protein>
<dbReference type="GO" id="GO:0003677">
    <property type="term" value="F:DNA binding"/>
    <property type="evidence" value="ECO:0007669"/>
    <property type="project" value="InterPro"/>
</dbReference>
<dbReference type="CDD" id="cd00093">
    <property type="entry name" value="HTH_XRE"/>
    <property type="match status" value="1"/>
</dbReference>
<feature type="domain" description="HTH cro/C1-type" evidence="1">
    <location>
        <begin position="30"/>
        <end position="84"/>
    </location>
</feature>
<dbReference type="InterPro" id="IPR017271">
    <property type="entry name" value="Tscrpt_reg_HTH_MJ1545_prd"/>
</dbReference>
<reference evidence="2" key="1">
    <citation type="journal article" date="2020" name="mSystems">
        <title>Genome- and Community-Level Interaction Insights into Carbon Utilization and Element Cycling Functions of Hydrothermarchaeota in Hydrothermal Sediment.</title>
        <authorList>
            <person name="Zhou Z."/>
            <person name="Liu Y."/>
            <person name="Xu W."/>
            <person name="Pan J."/>
            <person name="Luo Z.H."/>
            <person name="Li M."/>
        </authorList>
    </citation>
    <scope>NUCLEOTIDE SEQUENCE [LARGE SCALE GENOMIC DNA]</scope>
    <source>
        <strain evidence="2">SpSt-1056</strain>
    </source>
</reference>
<dbReference type="PIRSF" id="PIRSF037724">
    <property type="entry name" value="TF_HTH_MJ1545_prd"/>
    <property type="match status" value="1"/>
</dbReference>
<evidence type="ECO:0000259" key="1">
    <source>
        <dbReference type="PROSITE" id="PS50943"/>
    </source>
</evidence>
<gene>
    <name evidence="2" type="ORF">ENM11_02930</name>
</gene>
<proteinExistence type="predicted"/>
<sequence length="239" mass="26127">MVEVDEGMKRALMNTIAGEVIFSNRPGDVLKKWRLLFEESQKNLAEAMGVASSVLSDYEKSRRRSPGTEFIKKYVSALISLDEAKGGGHVKKFAGAVRDLSGVVLGMAEYTSPKTLAQVAKALKGVWLAGQSLMDSYVYGYTVIDSLQAIRRLESHDFLRLFGGNSVRVVVFTNVSRGRSPIIAAKIFPIRPRMIAIHGPRSAEEVDRFAVELAAAEGIPYVLSLHDNVEAIVNALSSL</sequence>
<name>A0A7C5LDP4_CALS0</name>
<dbReference type="EMBL" id="DRWN01000024">
    <property type="protein sequence ID" value="HHK68096.1"/>
    <property type="molecule type" value="Genomic_DNA"/>
</dbReference>
<dbReference type="AlphaFoldDB" id="A0A7C5LDP4"/>
<dbReference type="InterPro" id="IPR001387">
    <property type="entry name" value="Cro/C1-type_HTH"/>
</dbReference>
<evidence type="ECO:0000313" key="2">
    <source>
        <dbReference type="EMBL" id="HHK68096.1"/>
    </source>
</evidence>
<organism evidence="2">
    <name type="scientific">Caldiarchaeum subterraneum</name>
    <dbReference type="NCBI Taxonomy" id="311458"/>
    <lineage>
        <taxon>Archaea</taxon>
        <taxon>Nitrososphaerota</taxon>
        <taxon>Candidatus Caldarchaeales</taxon>
        <taxon>Candidatus Caldarchaeaceae</taxon>
        <taxon>Candidatus Caldarchaeum</taxon>
    </lineage>
</organism>
<dbReference type="InterPro" id="IPR010982">
    <property type="entry name" value="Lambda_DNA-bd_dom_sf"/>
</dbReference>
<accession>A0A7C5LDP4</accession>
<dbReference type="Pfam" id="PF01381">
    <property type="entry name" value="HTH_3"/>
    <property type="match status" value="1"/>
</dbReference>
<dbReference type="Gene3D" id="1.10.260.40">
    <property type="entry name" value="lambda repressor-like DNA-binding domains"/>
    <property type="match status" value="1"/>
</dbReference>
<dbReference type="PROSITE" id="PS50943">
    <property type="entry name" value="HTH_CROC1"/>
    <property type="match status" value="1"/>
</dbReference>